<sequence>MDEKQQRFLYGDFGFATNAEGKLEDNEDASTTLYCAPELKSNKTYTLKADVYSLGMVLLEMYARYGCCLRCMLVTTAGSMQVQIGFTNSWNMEGLDNCHLQ</sequence>
<dbReference type="Pfam" id="PF00069">
    <property type="entry name" value="Pkinase"/>
    <property type="match status" value="1"/>
</dbReference>
<evidence type="ECO:0000256" key="3">
    <source>
        <dbReference type="ARBA" id="ARBA00022777"/>
    </source>
</evidence>
<dbReference type="InterPro" id="IPR050339">
    <property type="entry name" value="CC_SR_Kinase"/>
</dbReference>
<evidence type="ECO:0000256" key="2">
    <source>
        <dbReference type="ARBA" id="ARBA00022741"/>
    </source>
</evidence>
<accession>A0AAW1MN03</accession>
<dbReference type="AlphaFoldDB" id="A0AAW1MN03"/>
<dbReference type="GO" id="GO:0005829">
    <property type="term" value="C:cytosol"/>
    <property type="evidence" value="ECO:0007669"/>
    <property type="project" value="TreeGrafter"/>
</dbReference>
<comment type="caution">
    <text evidence="6">The sequence shown here is derived from an EMBL/GenBank/DDBJ whole genome shotgun (WGS) entry which is preliminary data.</text>
</comment>
<feature type="domain" description="Protein kinase" evidence="5">
    <location>
        <begin position="1"/>
        <end position="101"/>
    </location>
</feature>
<keyword evidence="1" id="KW-0808">Transferase</keyword>
<dbReference type="SUPFAM" id="SSF56112">
    <property type="entry name" value="Protein kinase-like (PK-like)"/>
    <property type="match status" value="1"/>
</dbReference>
<dbReference type="InterPro" id="IPR000719">
    <property type="entry name" value="Prot_kinase_dom"/>
</dbReference>
<evidence type="ECO:0000259" key="5">
    <source>
        <dbReference type="PROSITE" id="PS50011"/>
    </source>
</evidence>
<reference evidence="6" key="1">
    <citation type="submission" date="2024-03" db="EMBL/GenBank/DDBJ databases">
        <title>WGS assembly of Saponaria officinalis var. Norfolk2.</title>
        <authorList>
            <person name="Jenkins J."/>
            <person name="Shu S."/>
            <person name="Grimwood J."/>
            <person name="Barry K."/>
            <person name="Goodstein D."/>
            <person name="Schmutz J."/>
            <person name="Leebens-Mack J."/>
            <person name="Osbourn A."/>
        </authorList>
    </citation>
    <scope>NUCLEOTIDE SEQUENCE [LARGE SCALE GENOMIC DNA]</scope>
    <source>
        <strain evidence="6">JIC</strain>
    </source>
</reference>
<dbReference type="PANTHER" id="PTHR11042:SF136">
    <property type="entry name" value="EIF-2-ALPHA KINASE GCN2"/>
    <property type="match status" value="1"/>
</dbReference>
<evidence type="ECO:0000313" key="7">
    <source>
        <dbReference type="Proteomes" id="UP001443914"/>
    </source>
</evidence>
<keyword evidence="4" id="KW-0067">ATP-binding</keyword>
<dbReference type="PANTHER" id="PTHR11042">
    <property type="entry name" value="EUKARYOTIC TRANSLATION INITIATION FACTOR 2-ALPHA KINASE EIF2-ALPHA KINASE -RELATED"/>
    <property type="match status" value="1"/>
</dbReference>
<proteinExistence type="predicted"/>
<evidence type="ECO:0000313" key="6">
    <source>
        <dbReference type="EMBL" id="KAK9748156.1"/>
    </source>
</evidence>
<keyword evidence="2" id="KW-0547">Nucleotide-binding</keyword>
<name>A0AAW1MN03_SAPOF</name>
<dbReference type="GO" id="GO:0005634">
    <property type="term" value="C:nucleus"/>
    <property type="evidence" value="ECO:0007669"/>
    <property type="project" value="TreeGrafter"/>
</dbReference>
<protein>
    <recommendedName>
        <fullName evidence="5">Protein kinase domain-containing protein</fullName>
    </recommendedName>
</protein>
<organism evidence="6 7">
    <name type="scientific">Saponaria officinalis</name>
    <name type="common">Common soapwort</name>
    <name type="synonym">Lychnis saponaria</name>
    <dbReference type="NCBI Taxonomy" id="3572"/>
    <lineage>
        <taxon>Eukaryota</taxon>
        <taxon>Viridiplantae</taxon>
        <taxon>Streptophyta</taxon>
        <taxon>Embryophyta</taxon>
        <taxon>Tracheophyta</taxon>
        <taxon>Spermatophyta</taxon>
        <taxon>Magnoliopsida</taxon>
        <taxon>eudicotyledons</taxon>
        <taxon>Gunneridae</taxon>
        <taxon>Pentapetalae</taxon>
        <taxon>Caryophyllales</taxon>
        <taxon>Caryophyllaceae</taxon>
        <taxon>Caryophylleae</taxon>
        <taxon>Saponaria</taxon>
    </lineage>
</organism>
<dbReference type="GO" id="GO:0005524">
    <property type="term" value="F:ATP binding"/>
    <property type="evidence" value="ECO:0007669"/>
    <property type="project" value="UniProtKB-KW"/>
</dbReference>
<dbReference type="PROSITE" id="PS50011">
    <property type="entry name" value="PROTEIN_KINASE_DOM"/>
    <property type="match status" value="1"/>
</dbReference>
<evidence type="ECO:0000256" key="1">
    <source>
        <dbReference type="ARBA" id="ARBA00022679"/>
    </source>
</evidence>
<gene>
    <name evidence="6" type="ORF">RND81_02G039800</name>
</gene>
<keyword evidence="3" id="KW-0418">Kinase</keyword>
<dbReference type="GO" id="GO:0004694">
    <property type="term" value="F:eukaryotic translation initiation factor 2alpha kinase activity"/>
    <property type="evidence" value="ECO:0007669"/>
    <property type="project" value="TreeGrafter"/>
</dbReference>
<evidence type="ECO:0000256" key="4">
    <source>
        <dbReference type="ARBA" id="ARBA00022840"/>
    </source>
</evidence>
<dbReference type="Gene3D" id="1.10.510.10">
    <property type="entry name" value="Transferase(Phosphotransferase) domain 1"/>
    <property type="match status" value="1"/>
</dbReference>
<dbReference type="Proteomes" id="UP001443914">
    <property type="component" value="Unassembled WGS sequence"/>
</dbReference>
<keyword evidence="7" id="KW-1185">Reference proteome</keyword>
<dbReference type="EMBL" id="JBDFQZ010000002">
    <property type="protein sequence ID" value="KAK9748156.1"/>
    <property type="molecule type" value="Genomic_DNA"/>
</dbReference>
<dbReference type="InterPro" id="IPR011009">
    <property type="entry name" value="Kinase-like_dom_sf"/>
</dbReference>